<evidence type="ECO:0000313" key="2">
    <source>
        <dbReference type="EMBL" id="KAK0732235.1"/>
    </source>
</evidence>
<dbReference type="EMBL" id="JAUKUA010000001">
    <property type="protein sequence ID" value="KAK0732235.1"/>
    <property type="molecule type" value="Genomic_DNA"/>
</dbReference>
<name>A0AA40BDI1_9PEZI</name>
<reference evidence="2" key="1">
    <citation type="submission" date="2023-06" db="EMBL/GenBank/DDBJ databases">
        <title>Genome-scale phylogeny and comparative genomics of the fungal order Sordariales.</title>
        <authorList>
            <consortium name="Lawrence Berkeley National Laboratory"/>
            <person name="Hensen N."/>
            <person name="Bonometti L."/>
            <person name="Westerberg I."/>
            <person name="Brannstrom I.O."/>
            <person name="Guillou S."/>
            <person name="Cros-Aarteil S."/>
            <person name="Calhoun S."/>
            <person name="Haridas S."/>
            <person name="Kuo A."/>
            <person name="Mondo S."/>
            <person name="Pangilinan J."/>
            <person name="Riley R."/>
            <person name="Labutti K."/>
            <person name="Andreopoulos B."/>
            <person name="Lipzen A."/>
            <person name="Chen C."/>
            <person name="Yanf M."/>
            <person name="Daum C."/>
            <person name="Ng V."/>
            <person name="Clum A."/>
            <person name="Steindorff A."/>
            <person name="Ohm R."/>
            <person name="Martin F."/>
            <person name="Silar P."/>
            <person name="Natvig D."/>
            <person name="Lalanne C."/>
            <person name="Gautier V."/>
            <person name="Ament-Velasquez S.L."/>
            <person name="Kruys A."/>
            <person name="Hutchinson M.I."/>
            <person name="Powell A.J."/>
            <person name="Barry K."/>
            <person name="Miller A.N."/>
            <person name="Grigoriev I.V."/>
            <person name="Debuchy R."/>
            <person name="Gladieux P."/>
            <person name="Thoren M.H."/>
            <person name="Johannesson H."/>
        </authorList>
    </citation>
    <scope>NUCLEOTIDE SEQUENCE</scope>
    <source>
        <strain evidence="2">SMH4607-1</strain>
    </source>
</reference>
<feature type="compositionally biased region" description="Acidic residues" evidence="1">
    <location>
        <begin position="126"/>
        <end position="138"/>
    </location>
</feature>
<organism evidence="2 3">
    <name type="scientific">Lasiosphaeris hirsuta</name>
    <dbReference type="NCBI Taxonomy" id="260670"/>
    <lineage>
        <taxon>Eukaryota</taxon>
        <taxon>Fungi</taxon>
        <taxon>Dikarya</taxon>
        <taxon>Ascomycota</taxon>
        <taxon>Pezizomycotina</taxon>
        <taxon>Sordariomycetes</taxon>
        <taxon>Sordariomycetidae</taxon>
        <taxon>Sordariales</taxon>
        <taxon>Lasiosphaeriaceae</taxon>
        <taxon>Lasiosphaeris</taxon>
    </lineage>
</organism>
<feature type="region of interest" description="Disordered" evidence="1">
    <location>
        <begin position="179"/>
        <end position="221"/>
    </location>
</feature>
<feature type="compositionally biased region" description="Basic and acidic residues" evidence="1">
    <location>
        <begin position="145"/>
        <end position="154"/>
    </location>
</feature>
<evidence type="ECO:0000256" key="1">
    <source>
        <dbReference type="SAM" id="MobiDB-lite"/>
    </source>
</evidence>
<evidence type="ECO:0000313" key="3">
    <source>
        <dbReference type="Proteomes" id="UP001172102"/>
    </source>
</evidence>
<feature type="region of interest" description="Disordered" evidence="1">
    <location>
        <begin position="121"/>
        <end position="154"/>
    </location>
</feature>
<dbReference type="Proteomes" id="UP001172102">
    <property type="component" value="Unassembled WGS sequence"/>
</dbReference>
<proteinExistence type="predicted"/>
<sequence>MDTPEGVAEFIGLRTRKAQVVMKAPLAAQFEDCASANARGEMPETFDIVGSRYLSLIPHPRPLAEESVKTTKLHLADQGGGSQDAVDILLGLGDGHSGRGAEEYLVEADKILDDLSRIGPTLLDPHDDDDDDDDDDDNAGTVPNLDEKRSSAEDRDYCQTAFPSAPAFLIGRLVAANRQRRQRRQHQNTYHPRSRAEAMESRRGGVSSATADSELGLQPPGPPVDVNTVENLPFPCQYCGFDVPLELDKRTVDRQDWVSHVYFDLQPYSCTFYGCAQAYKMYGTKE</sequence>
<dbReference type="AlphaFoldDB" id="A0AA40BDI1"/>
<feature type="compositionally biased region" description="Basic and acidic residues" evidence="1">
    <location>
        <begin position="194"/>
        <end position="203"/>
    </location>
</feature>
<gene>
    <name evidence="2" type="ORF">B0H67DRAFT_640529</name>
</gene>
<keyword evidence="3" id="KW-1185">Reference proteome</keyword>
<accession>A0AA40BDI1</accession>
<protein>
    <submittedName>
        <fullName evidence="2">Uncharacterized protein</fullName>
    </submittedName>
</protein>
<comment type="caution">
    <text evidence="2">The sequence shown here is derived from an EMBL/GenBank/DDBJ whole genome shotgun (WGS) entry which is preliminary data.</text>
</comment>